<dbReference type="KEGG" id="bvo:Pan97_42010"/>
<dbReference type="SUPFAM" id="SSF53850">
    <property type="entry name" value="Periplasmic binding protein-like II"/>
    <property type="match status" value="1"/>
</dbReference>
<organism evidence="4 5">
    <name type="scientific">Bremerella volcania</name>
    <dbReference type="NCBI Taxonomy" id="2527984"/>
    <lineage>
        <taxon>Bacteria</taxon>
        <taxon>Pseudomonadati</taxon>
        <taxon>Planctomycetota</taxon>
        <taxon>Planctomycetia</taxon>
        <taxon>Pirellulales</taxon>
        <taxon>Pirellulaceae</taxon>
        <taxon>Bremerella</taxon>
    </lineage>
</organism>
<keyword evidence="2" id="KW-0472">Membrane</keyword>
<feature type="transmembrane region" description="Helical" evidence="2">
    <location>
        <begin position="20"/>
        <end position="40"/>
    </location>
</feature>
<keyword evidence="2" id="KW-1133">Transmembrane helix</keyword>
<dbReference type="GO" id="GO:0051470">
    <property type="term" value="P:ectoine transmembrane transport"/>
    <property type="evidence" value="ECO:0007669"/>
    <property type="project" value="InterPro"/>
</dbReference>
<dbReference type="Proteomes" id="UP000318626">
    <property type="component" value="Chromosome"/>
</dbReference>
<dbReference type="EMBL" id="CP036289">
    <property type="protein sequence ID" value="QDU77139.1"/>
    <property type="molecule type" value="Genomic_DNA"/>
</dbReference>
<evidence type="ECO:0000256" key="1">
    <source>
        <dbReference type="ARBA" id="ARBA00022729"/>
    </source>
</evidence>
<accession>A0A518CD28</accession>
<dbReference type="PANTHER" id="PTHR35936">
    <property type="entry name" value="MEMBRANE-BOUND LYTIC MUREIN TRANSGLYCOSYLASE F"/>
    <property type="match status" value="1"/>
</dbReference>
<dbReference type="Pfam" id="PF00497">
    <property type="entry name" value="SBP_bac_3"/>
    <property type="match status" value="1"/>
</dbReference>
<dbReference type="SMART" id="SM00062">
    <property type="entry name" value="PBPb"/>
    <property type="match status" value="1"/>
</dbReference>
<dbReference type="NCBIfam" id="TIGR02995">
    <property type="entry name" value="ectoine_ehuB"/>
    <property type="match status" value="1"/>
</dbReference>
<reference evidence="5" key="1">
    <citation type="submission" date="2019-02" db="EMBL/GenBank/DDBJ databases">
        <title>Deep-cultivation of Planctomycetes and their phenomic and genomic characterization uncovers novel biology.</title>
        <authorList>
            <person name="Wiegand S."/>
            <person name="Jogler M."/>
            <person name="Boedeker C."/>
            <person name="Pinto D."/>
            <person name="Vollmers J."/>
            <person name="Rivas-Marin E."/>
            <person name="Kohn T."/>
            <person name="Peeters S.H."/>
            <person name="Heuer A."/>
            <person name="Rast P."/>
            <person name="Oberbeckmann S."/>
            <person name="Bunk B."/>
            <person name="Jeske O."/>
            <person name="Meyerdierks A."/>
            <person name="Storesund J.E."/>
            <person name="Kallscheuer N."/>
            <person name="Luecker S."/>
            <person name="Lage O.M."/>
            <person name="Pohl T."/>
            <person name="Merkel B.J."/>
            <person name="Hornburger P."/>
            <person name="Mueller R.-W."/>
            <person name="Bruemmer F."/>
            <person name="Labrenz M."/>
            <person name="Spormann A.M."/>
            <person name="Op den Camp H."/>
            <person name="Overmann J."/>
            <person name="Amann R."/>
            <person name="Jetten M.S.M."/>
            <person name="Mascher T."/>
            <person name="Medema M.H."/>
            <person name="Devos D.P."/>
            <person name="Kaster A.-K."/>
            <person name="Ovreas L."/>
            <person name="Rohde M."/>
            <person name="Galperin M.Y."/>
            <person name="Jogler C."/>
        </authorList>
    </citation>
    <scope>NUCLEOTIDE SEQUENCE [LARGE SCALE GENOMIC DNA]</scope>
    <source>
        <strain evidence="5">Pan97</strain>
    </source>
</reference>
<evidence type="ECO:0000313" key="5">
    <source>
        <dbReference type="Proteomes" id="UP000318626"/>
    </source>
</evidence>
<dbReference type="CDD" id="cd01002">
    <property type="entry name" value="PBP2_Ehub_like"/>
    <property type="match status" value="1"/>
</dbReference>
<evidence type="ECO:0000256" key="2">
    <source>
        <dbReference type="SAM" id="Phobius"/>
    </source>
</evidence>
<sequence length="312" mass="33882">MHINSYEIHQIMFDENKSEISLTGVLALLILSAGMGVIFWQANRPNTSGETTLARIQKAGTVRIGFANEAPYGYLDTSTGKVTGEAPEIAKAILKRMGIDHVQPIVADFGSLIPGLKAKRFDIIAAGMYITPQRAKEISFSNPSYAIGESFIVKAGNPLQLHGYEDVRNNPDVKLGVMGGSVEQGYARDMGVDDSQVLVFSDYNSAILGLKGGQIDAVAATDLTVNDLLQKQASDEIEKAKDFHDPIINGQTIRGYGAFGFRQEDVALRQRFNEELAKFIGSPEHLQLVEKFGFDESTLPGSVTAKELSEAP</sequence>
<evidence type="ECO:0000259" key="3">
    <source>
        <dbReference type="SMART" id="SM00062"/>
    </source>
</evidence>
<dbReference type="InterPro" id="IPR001638">
    <property type="entry name" value="Solute-binding_3/MltF_N"/>
</dbReference>
<dbReference type="GO" id="GO:0033294">
    <property type="term" value="F:ectoine binding"/>
    <property type="evidence" value="ECO:0007669"/>
    <property type="project" value="InterPro"/>
</dbReference>
<protein>
    <submittedName>
        <fullName evidence="4">Lysine-arginine-ornithine-binding periplasmic protein</fullName>
    </submittedName>
</protein>
<keyword evidence="5" id="KW-1185">Reference proteome</keyword>
<evidence type="ECO:0000313" key="4">
    <source>
        <dbReference type="EMBL" id="QDU77139.1"/>
    </source>
</evidence>
<dbReference type="Gene3D" id="3.40.190.10">
    <property type="entry name" value="Periplasmic binding protein-like II"/>
    <property type="match status" value="2"/>
</dbReference>
<gene>
    <name evidence="4" type="primary">argT</name>
    <name evidence="4" type="ORF">Pan97_42010</name>
</gene>
<dbReference type="AlphaFoldDB" id="A0A518CD28"/>
<keyword evidence="1" id="KW-0732">Signal</keyword>
<dbReference type="InterPro" id="IPR014337">
    <property type="entry name" value="Ectoine_EhuB"/>
</dbReference>
<proteinExistence type="predicted"/>
<dbReference type="PANTHER" id="PTHR35936:SF17">
    <property type="entry name" value="ARGININE-BINDING EXTRACELLULAR PROTEIN ARTP"/>
    <property type="match status" value="1"/>
</dbReference>
<feature type="domain" description="Solute-binding protein family 3/N-terminal" evidence="3">
    <location>
        <begin position="61"/>
        <end position="296"/>
    </location>
</feature>
<keyword evidence="2" id="KW-0812">Transmembrane</keyword>
<name>A0A518CD28_9BACT</name>